<accession>A0A1F4W1F3</accession>
<proteinExistence type="predicted"/>
<evidence type="ECO:0000313" key="1">
    <source>
        <dbReference type="EMBL" id="OGC63252.1"/>
    </source>
</evidence>
<name>A0A1F4W1F3_UNCKA</name>
<reference evidence="1 2" key="1">
    <citation type="journal article" date="2016" name="Nat. Commun.">
        <title>Thousands of microbial genomes shed light on interconnected biogeochemical processes in an aquifer system.</title>
        <authorList>
            <person name="Anantharaman K."/>
            <person name="Brown C.T."/>
            <person name="Hug L.A."/>
            <person name="Sharon I."/>
            <person name="Castelle C.J."/>
            <person name="Probst A.J."/>
            <person name="Thomas B.C."/>
            <person name="Singh A."/>
            <person name="Wilkins M.J."/>
            <person name="Karaoz U."/>
            <person name="Brodie E.L."/>
            <person name="Williams K.H."/>
            <person name="Hubbard S.S."/>
            <person name="Banfield J.F."/>
        </authorList>
    </citation>
    <scope>NUCLEOTIDE SEQUENCE [LARGE SCALE GENOMIC DNA]</scope>
</reference>
<dbReference type="EMBL" id="MEVT01000008">
    <property type="protein sequence ID" value="OGC63252.1"/>
    <property type="molecule type" value="Genomic_DNA"/>
</dbReference>
<protein>
    <submittedName>
        <fullName evidence="1">Uncharacterized protein</fullName>
    </submittedName>
</protein>
<evidence type="ECO:0000313" key="2">
    <source>
        <dbReference type="Proteomes" id="UP000176614"/>
    </source>
</evidence>
<gene>
    <name evidence="1" type="ORF">A2264_01020</name>
</gene>
<organism evidence="1 2">
    <name type="scientific">candidate division WWE3 bacterium RIFOXYA2_FULL_46_9</name>
    <dbReference type="NCBI Taxonomy" id="1802636"/>
    <lineage>
        <taxon>Bacteria</taxon>
        <taxon>Katanobacteria</taxon>
    </lineage>
</organism>
<dbReference type="AlphaFoldDB" id="A0A1F4W1F3"/>
<comment type="caution">
    <text evidence="1">The sequence shown here is derived from an EMBL/GenBank/DDBJ whole genome shotgun (WGS) entry which is preliminary data.</text>
</comment>
<dbReference type="Proteomes" id="UP000176614">
    <property type="component" value="Unassembled WGS sequence"/>
</dbReference>
<sequence>MLFGKIPFVQGKPNSLCLPIILEQLQLWTSSGIDMPNEKPESLELTNKELQSQDIELVWNRLSGGSEVKLAATWDNKEKTLGEMWESFRQGIDNYIEKFDVPADLEPNETVGKFAVRVLEKMREINKGKGELRSWAENPTVSMEMADGAFNCIFGGQIVARAMERAGFEAFMGLPARHGGTVIKASEDDYWFLDVSNTEILKLEPVEDSSLFPGIHMGHVAEILYGRSRTSYEYIPIVAVEQSTAATINNFGSLRDIASKKEAFARQVADFLKLSEDAPYNSAKAFFIPGMQELRHNPLWIEETKKVREKQEEIRTTYLEGVDKITLENRFENDTCEILREIEQNGAYLFHGSRERIDVLEPRQAKDNSNSAFKNSLGVFANTSALRAIASAIMPNRTKLTKGDYWGTIEDNQGNVTVKCSNSVREKIGDGFVHVLGNKNQALQEPITGSTQYRYDTQQESKLVVPVTVKDFEKKGGRFEITA</sequence>